<feature type="region of interest" description="Disordered" evidence="1">
    <location>
        <begin position="1"/>
        <end position="29"/>
    </location>
</feature>
<evidence type="ECO:0000256" key="1">
    <source>
        <dbReference type="SAM" id="MobiDB-lite"/>
    </source>
</evidence>
<reference evidence="2" key="1">
    <citation type="submission" date="2022-05" db="EMBL/GenBank/DDBJ databases">
        <authorList>
            <person name="Colautti A."/>
            <person name="Iacumin L."/>
        </authorList>
    </citation>
    <scope>NUCLEOTIDE SEQUENCE</scope>
    <source>
        <strain evidence="2">DSM 30747</strain>
    </source>
</reference>
<sequence>MTQSQSLFTLGEDPHSSMMEDSPDNFAINNDMQMSNVENLIVCGASAFPHFDPTNPTPYKCRYVSLSSS</sequence>
<gene>
    <name evidence="2" type="ORF">M9R61_13415</name>
</gene>
<proteinExistence type="predicted"/>
<protein>
    <submittedName>
        <fullName evidence="2">Uncharacterized protein</fullName>
    </submittedName>
</protein>
<evidence type="ECO:0000313" key="2">
    <source>
        <dbReference type="EMBL" id="MCZ8534310.1"/>
    </source>
</evidence>
<dbReference type="EMBL" id="JAMKBI010000009">
    <property type="protein sequence ID" value="MCZ8534310.1"/>
    <property type="molecule type" value="Genomic_DNA"/>
</dbReference>
<evidence type="ECO:0000313" key="3">
    <source>
        <dbReference type="Proteomes" id="UP001152172"/>
    </source>
</evidence>
<dbReference type="AlphaFoldDB" id="A0A9X3LAZ2"/>
<organism evidence="2 3">
    <name type="scientific">Psychrobacillus psychrodurans</name>
    <dbReference type="NCBI Taxonomy" id="126157"/>
    <lineage>
        <taxon>Bacteria</taxon>
        <taxon>Bacillati</taxon>
        <taxon>Bacillota</taxon>
        <taxon>Bacilli</taxon>
        <taxon>Bacillales</taxon>
        <taxon>Bacillaceae</taxon>
        <taxon>Psychrobacillus</taxon>
    </lineage>
</organism>
<dbReference type="RefSeq" id="WP_269922500.1">
    <property type="nucleotide sequence ID" value="NZ_JAMKBI010000009.1"/>
</dbReference>
<keyword evidence="3" id="KW-1185">Reference proteome</keyword>
<comment type="caution">
    <text evidence="2">The sequence shown here is derived from an EMBL/GenBank/DDBJ whole genome shotgun (WGS) entry which is preliminary data.</text>
</comment>
<accession>A0A9X3LAZ2</accession>
<name>A0A9X3LAZ2_9BACI</name>
<dbReference type="Proteomes" id="UP001152172">
    <property type="component" value="Unassembled WGS sequence"/>
</dbReference>